<feature type="compositionally biased region" description="Basic and acidic residues" evidence="1">
    <location>
        <begin position="135"/>
        <end position="164"/>
    </location>
</feature>
<feature type="compositionally biased region" description="Low complexity" evidence="1">
    <location>
        <begin position="165"/>
        <end position="185"/>
    </location>
</feature>
<name>Q10T18_ORYSJ</name>
<feature type="compositionally biased region" description="Low complexity" evidence="1">
    <location>
        <begin position="46"/>
        <end position="57"/>
    </location>
</feature>
<reference evidence="2" key="1">
    <citation type="journal article" date="2005" name="Genome Res.">
        <title>Sequence, annotation, and analysis of synteny between rice chromosome 3 and diverged grass species.</title>
        <authorList>
            <consortium name="Rice Chromosome 3 Sequencing Consortium"/>
            <person name="Buell C.R."/>
            <person name="Yuan Q."/>
            <person name="Ouyang S."/>
            <person name="Liu J."/>
            <person name="Zhu W."/>
            <person name="Wang A."/>
            <person name="Maiti R."/>
            <person name="Haas B."/>
            <person name="Wortman J."/>
            <person name="Pertea M."/>
            <person name="Jones K.M."/>
            <person name="Kim M."/>
            <person name="Overton L."/>
            <person name="Tsitrin T."/>
            <person name="Fadrosh D."/>
            <person name="Bera J."/>
            <person name="Weaver B."/>
            <person name="Jin S."/>
            <person name="Johri S."/>
            <person name="Reardon M."/>
            <person name="Webb K."/>
            <person name="Hill J."/>
            <person name="Moffat K."/>
            <person name="Tallon L."/>
            <person name="Van Aken S."/>
            <person name="Lewis M."/>
            <person name="Utterback T."/>
            <person name="Feldblyum T."/>
            <person name="Zismann V."/>
            <person name="Iobst S."/>
            <person name="Hsiao J."/>
            <person name="de Vazeille A.R."/>
            <person name="Salzberg S.L."/>
            <person name="White O."/>
            <person name="Fraser C."/>
            <person name="Yu Y."/>
            <person name="Kim H."/>
            <person name="Rambo T."/>
            <person name="Currie J."/>
            <person name="Collura K."/>
            <person name="Kernodle-Thompson S."/>
            <person name="Wei F."/>
            <person name="Kudrna K."/>
            <person name="Ammiraju J.S."/>
            <person name="Luo M."/>
            <person name="Goicoechea J.L."/>
            <person name="Wing R.A."/>
            <person name="Henry D."/>
            <person name="Oates R."/>
            <person name="Palmer M."/>
            <person name="Pries G."/>
            <person name="Saski C."/>
            <person name="Simmons J."/>
            <person name="Soderlund C."/>
            <person name="Nelson W."/>
            <person name="de la Bastide M."/>
            <person name="Spiegel L."/>
            <person name="Nascimento L."/>
            <person name="Huang E."/>
            <person name="Preston R."/>
            <person name="Zutavern T."/>
            <person name="Palmer L."/>
            <person name="O'Shaughnessy A."/>
            <person name="Dike S."/>
            <person name="McCombie W.R."/>
            <person name="Minx P."/>
            <person name="Cordum H."/>
            <person name="Wilson R."/>
            <person name="Jin W."/>
            <person name="Lee H.R."/>
            <person name="Jiang J."/>
            <person name="Jackson S."/>
        </authorList>
    </citation>
    <scope>NUCLEOTIDE SEQUENCE [LARGE SCALE GENOMIC DNA]</scope>
</reference>
<feature type="compositionally biased region" description="Basic and acidic residues" evidence="1">
    <location>
        <begin position="109"/>
        <end position="128"/>
    </location>
</feature>
<reference evidence="2" key="2">
    <citation type="submission" date="2006-06" db="EMBL/GenBank/DDBJ databases">
        <authorList>
            <person name="Buell R."/>
            <person name="Wing R.A."/>
            <person name="McCombie W.A."/>
            <person name="Ouyang S."/>
        </authorList>
    </citation>
    <scope>NUCLEOTIDE SEQUENCE</scope>
</reference>
<feature type="compositionally biased region" description="Gly residues" evidence="1">
    <location>
        <begin position="60"/>
        <end position="83"/>
    </location>
</feature>
<sequence>MAEGGGEGGAHPSARERGLRRRTSTEEGWTGWISATRTRRRRRRGLAATLTAASGDRSSGRGGGKGLHGAGAMGGSREYGGSGKNEIPSHPLRHSKSDRSEAEETVTAEARRWEADRREAADRLREAEEAAQEAVRVRQAEEAAREEARLRRAEESVREAEAARARQAASQASDPTPPETTTTSEATHDEAASAPLGPDPSGDAWDKPASGDAPRSSTSIGGQSRAAPTPRRLSPLPSAAPLSAEPLLQALAAANTTVLDGLSA</sequence>
<proteinExistence type="predicted"/>
<gene>
    <name evidence="2" type="ordered locus">LOC_Os03g01390</name>
</gene>
<protein>
    <submittedName>
        <fullName evidence="2">Transposon protein, putative, unclassified</fullName>
    </submittedName>
</protein>
<evidence type="ECO:0000313" key="2">
    <source>
        <dbReference type="EMBL" id="ABF93515.1"/>
    </source>
</evidence>
<organism evidence="2">
    <name type="scientific">Oryza sativa subsp. japonica</name>
    <name type="common">Rice</name>
    <dbReference type="NCBI Taxonomy" id="39947"/>
    <lineage>
        <taxon>Eukaryota</taxon>
        <taxon>Viridiplantae</taxon>
        <taxon>Streptophyta</taxon>
        <taxon>Embryophyta</taxon>
        <taxon>Tracheophyta</taxon>
        <taxon>Spermatophyta</taxon>
        <taxon>Magnoliopsida</taxon>
        <taxon>Liliopsida</taxon>
        <taxon>Poales</taxon>
        <taxon>Poaceae</taxon>
        <taxon>BOP clade</taxon>
        <taxon>Oryzoideae</taxon>
        <taxon>Oryzeae</taxon>
        <taxon>Oryzinae</taxon>
        <taxon>Oryza</taxon>
        <taxon>Oryza sativa</taxon>
    </lineage>
</organism>
<dbReference type="EMBL" id="DP000009">
    <property type="protein sequence ID" value="ABF93515.1"/>
    <property type="molecule type" value="Genomic_DNA"/>
</dbReference>
<evidence type="ECO:0000256" key="1">
    <source>
        <dbReference type="SAM" id="MobiDB-lite"/>
    </source>
</evidence>
<accession>Q10T18</accession>
<dbReference type="AlphaFoldDB" id="Q10T18"/>
<feature type="region of interest" description="Disordered" evidence="1">
    <location>
        <begin position="1"/>
        <end position="240"/>
    </location>
</feature>